<protein>
    <submittedName>
        <fullName evidence="1">Uncharacterized protein</fullName>
    </submittedName>
</protein>
<proteinExistence type="predicted"/>
<reference evidence="1" key="1">
    <citation type="journal article" date="2021" name="Proc. Natl. Acad. Sci. U.S.A.">
        <title>A Catalog of Tens of Thousands of Viruses from Human Metagenomes Reveals Hidden Associations with Chronic Diseases.</title>
        <authorList>
            <person name="Tisza M.J."/>
            <person name="Buck C.B."/>
        </authorList>
    </citation>
    <scope>NUCLEOTIDE SEQUENCE</scope>
    <source>
        <strain evidence="1">CtML55</strain>
    </source>
</reference>
<evidence type="ECO:0000313" key="1">
    <source>
        <dbReference type="EMBL" id="DAE30830.1"/>
    </source>
</evidence>
<sequence length="41" mass="4437">MLNKNINKVRRIAKAYYGLSIPSGNPYMTTNGLAIPGNAIT</sequence>
<accession>A0A8S5RHG2</accession>
<organism evidence="1">
    <name type="scientific">virus sp. ctML55</name>
    <dbReference type="NCBI Taxonomy" id="2827627"/>
    <lineage>
        <taxon>Viruses</taxon>
    </lineage>
</organism>
<name>A0A8S5RHG2_9VIRU</name>
<dbReference type="EMBL" id="BK059105">
    <property type="protein sequence ID" value="DAE30830.1"/>
    <property type="molecule type" value="Genomic_DNA"/>
</dbReference>